<dbReference type="Gene3D" id="2.50.20.10">
    <property type="entry name" value="Lipoprotein localisation LolA/LolB/LppX"/>
    <property type="match status" value="1"/>
</dbReference>
<dbReference type="InterPro" id="IPR033399">
    <property type="entry name" value="TP_0789-like"/>
</dbReference>
<dbReference type="Pfam" id="PF17131">
    <property type="entry name" value="LolA_like"/>
    <property type="match status" value="1"/>
</dbReference>
<protein>
    <submittedName>
        <fullName evidence="2">Outer membrane lipoprotein-sorting protein</fullName>
    </submittedName>
</protein>
<dbReference type="Proteomes" id="UP001221686">
    <property type="component" value="Unassembled WGS sequence"/>
</dbReference>
<gene>
    <name evidence="2" type="ORF">POL25_05925</name>
</gene>
<dbReference type="EMBL" id="JAQNDL010000001">
    <property type="protein sequence ID" value="MDC0716418.1"/>
    <property type="molecule type" value="Genomic_DNA"/>
</dbReference>
<organism evidence="2 3">
    <name type="scientific">Nannocystis bainbridge</name>
    <dbReference type="NCBI Taxonomy" id="2995303"/>
    <lineage>
        <taxon>Bacteria</taxon>
        <taxon>Pseudomonadati</taxon>
        <taxon>Myxococcota</taxon>
        <taxon>Polyangia</taxon>
        <taxon>Nannocystales</taxon>
        <taxon>Nannocystaceae</taxon>
        <taxon>Nannocystis</taxon>
    </lineage>
</organism>
<evidence type="ECO:0000313" key="2">
    <source>
        <dbReference type="EMBL" id="MDC0716418.1"/>
    </source>
</evidence>
<comment type="caution">
    <text evidence="2">The sequence shown here is derived from an EMBL/GenBank/DDBJ whole genome shotgun (WGS) entry which is preliminary data.</text>
</comment>
<sequence length="209" mass="23266">MNRAQTLVIDFEVLNQEAGKPERKMAMQLARKAKKHLFEFSAPADMKGTKSLTLSPTEMYVFLPSFGKVRRIASSVADQGFFGLAYSQTDLTTTAYGARYTATRTGEDATTWKLVLTPKAGVEAPYARIEIAVNKDRKLPGELKYFDAQGKQLKIETRTGYSCEGNVCAPAESRMVDSVKGGQTRLVRKSWQVNAPLPDDRFTKRALEN</sequence>
<feature type="domain" description="Uncharacterized protein TP-0789" evidence="1">
    <location>
        <begin position="34"/>
        <end position="209"/>
    </location>
</feature>
<keyword evidence="2" id="KW-0449">Lipoprotein</keyword>
<dbReference type="CDD" id="cd16329">
    <property type="entry name" value="LolA_like"/>
    <property type="match status" value="1"/>
</dbReference>
<evidence type="ECO:0000313" key="3">
    <source>
        <dbReference type="Proteomes" id="UP001221686"/>
    </source>
</evidence>
<evidence type="ECO:0000259" key="1">
    <source>
        <dbReference type="Pfam" id="PF17131"/>
    </source>
</evidence>
<dbReference type="RefSeq" id="WP_272084871.1">
    <property type="nucleotide sequence ID" value="NZ_JAQNDL010000001.1"/>
</dbReference>
<proteinExistence type="predicted"/>
<name>A0ABT5DUL9_9BACT</name>
<reference evidence="2 3" key="1">
    <citation type="submission" date="2022-11" db="EMBL/GenBank/DDBJ databases">
        <title>Minimal conservation of predation-associated metabolite biosynthetic gene clusters underscores biosynthetic potential of Myxococcota including descriptions for ten novel species: Archangium lansinium sp. nov., Myxococcus landrumus sp. nov., Nannocystis bai.</title>
        <authorList>
            <person name="Ahearne A."/>
            <person name="Stevens C."/>
            <person name="Dowd S."/>
        </authorList>
    </citation>
    <scope>NUCLEOTIDE SEQUENCE [LARGE SCALE GENOMIC DNA]</scope>
    <source>
        <strain evidence="2 3">BB15-2</strain>
    </source>
</reference>
<accession>A0ABT5DUL9</accession>
<keyword evidence="3" id="KW-1185">Reference proteome</keyword>